<evidence type="ECO:0000313" key="1">
    <source>
        <dbReference type="EMBL" id="HHS52690.1"/>
    </source>
</evidence>
<proteinExistence type="predicted"/>
<dbReference type="AlphaFoldDB" id="A0A7C6A9M5"/>
<reference evidence="1" key="1">
    <citation type="journal article" date="2020" name="mSystems">
        <title>Genome- and Community-Level Interaction Insights into Carbon Utilization and Element Cycling Functions of Hydrothermarchaeota in Hydrothermal Sediment.</title>
        <authorList>
            <person name="Zhou Z."/>
            <person name="Liu Y."/>
            <person name="Xu W."/>
            <person name="Pan J."/>
            <person name="Luo Z.H."/>
            <person name="Li M."/>
        </authorList>
    </citation>
    <scope>NUCLEOTIDE SEQUENCE [LARGE SCALE GENOMIC DNA]</scope>
    <source>
        <strain evidence="1">SpSt-876</strain>
    </source>
</reference>
<dbReference type="EMBL" id="DTLI01000176">
    <property type="protein sequence ID" value="HHS52690.1"/>
    <property type="molecule type" value="Genomic_DNA"/>
</dbReference>
<sequence length="60" mass="6889">MKPPLHLAQPKRLMSLFLSMLRIPCLTAITQILPFCEGWDFFLLDMLGKRTAKGNKNETI</sequence>
<accession>A0A7C6A9M5</accession>
<name>A0A7C6A9M5_UNCW3</name>
<organism evidence="1">
    <name type="scientific">candidate division WOR-3 bacterium</name>
    <dbReference type="NCBI Taxonomy" id="2052148"/>
    <lineage>
        <taxon>Bacteria</taxon>
        <taxon>Bacteria division WOR-3</taxon>
    </lineage>
</organism>
<gene>
    <name evidence="1" type="ORF">ENW73_07500</name>
</gene>
<protein>
    <submittedName>
        <fullName evidence="1">Uncharacterized protein</fullName>
    </submittedName>
</protein>
<comment type="caution">
    <text evidence="1">The sequence shown here is derived from an EMBL/GenBank/DDBJ whole genome shotgun (WGS) entry which is preliminary data.</text>
</comment>